<evidence type="ECO:0000256" key="1">
    <source>
        <dbReference type="SAM" id="Phobius"/>
    </source>
</evidence>
<proteinExistence type="predicted"/>
<organism evidence="2 3">
    <name type="scientific">Pseudomonas syringae pv. ribicola</name>
    <dbReference type="NCBI Taxonomy" id="55398"/>
    <lineage>
        <taxon>Bacteria</taxon>
        <taxon>Pseudomonadati</taxon>
        <taxon>Pseudomonadota</taxon>
        <taxon>Gammaproteobacteria</taxon>
        <taxon>Pseudomonadales</taxon>
        <taxon>Pseudomonadaceae</taxon>
        <taxon>Pseudomonas</taxon>
    </lineage>
</organism>
<dbReference type="AlphaFoldDB" id="A0A3M2VZY1"/>
<keyword evidence="1" id="KW-0812">Transmembrane</keyword>
<keyword evidence="1" id="KW-0472">Membrane</keyword>
<evidence type="ECO:0000313" key="2">
    <source>
        <dbReference type="EMBL" id="RML44705.1"/>
    </source>
</evidence>
<name>A0A3M2VZY1_PSESI</name>
<dbReference type="EMBL" id="RBNR01000125">
    <property type="protein sequence ID" value="RML44705.1"/>
    <property type="molecule type" value="Genomic_DNA"/>
</dbReference>
<evidence type="ECO:0000313" key="3">
    <source>
        <dbReference type="Proteomes" id="UP000280292"/>
    </source>
</evidence>
<keyword evidence="1" id="KW-1133">Transmembrane helix</keyword>
<protein>
    <submittedName>
        <fullName evidence="2">Uncharacterized protein</fullName>
    </submittedName>
</protein>
<sequence length="132" mass="14324">MDLSNSGDHIASTLSNDRSCLVIVGLMDEAAPGVNATPHVAREKATHFSAARDERLRVHRFRNAVAPGNRIQCAQEVRHVWGSSTWAGVARSTRKPAERRSSWMSDNVSIFEFSQAVFVVVIGGPVAAILGK</sequence>
<accession>A0A3M2VZY1</accession>
<feature type="transmembrane region" description="Helical" evidence="1">
    <location>
        <begin position="108"/>
        <end position="130"/>
    </location>
</feature>
<reference evidence="2 3" key="1">
    <citation type="submission" date="2018-08" db="EMBL/GenBank/DDBJ databases">
        <title>Recombination of ecologically and evolutionarily significant loci maintains genetic cohesion in the Pseudomonas syringae species complex.</title>
        <authorList>
            <person name="Dillon M."/>
            <person name="Thakur S."/>
            <person name="Almeida R.N.D."/>
            <person name="Weir B.S."/>
            <person name="Guttman D.S."/>
        </authorList>
    </citation>
    <scope>NUCLEOTIDE SEQUENCE [LARGE SCALE GENOMIC DNA]</scope>
    <source>
        <strain evidence="2 3">ICMP 3883</strain>
    </source>
</reference>
<gene>
    <name evidence="2" type="ORF">ALQ95_200168</name>
</gene>
<dbReference type="Proteomes" id="UP000280292">
    <property type="component" value="Unassembled WGS sequence"/>
</dbReference>
<comment type="caution">
    <text evidence="2">The sequence shown here is derived from an EMBL/GenBank/DDBJ whole genome shotgun (WGS) entry which is preliminary data.</text>
</comment>